<protein>
    <submittedName>
        <fullName evidence="8">S8 family serine peptidase</fullName>
    </submittedName>
</protein>
<dbReference type="PANTHER" id="PTHR43399">
    <property type="entry name" value="SUBTILISIN-RELATED"/>
    <property type="match status" value="1"/>
</dbReference>
<dbReference type="InterPro" id="IPR022398">
    <property type="entry name" value="Peptidase_S8_His-AS"/>
</dbReference>
<reference evidence="8 9" key="1">
    <citation type="journal article" date="2019" name="Nat. Med.">
        <title>A library of human gut bacterial isolates paired with longitudinal multiomics data enables mechanistic microbiome research.</title>
        <authorList>
            <person name="Poyet M."/>
            <person name="Groussin M."/>
            <person name="Gibbons S.M."/>
            <person name="Avila-Pacheco J."/>
            <person name="Jiang X."/>
            <person name="Kearney S.M."/>
            <person name="Perrotta A.R."/>
            <person name="Berdy B."/>
            <person name="Zhao S."/>
            <person name="Lieberman T.D."/>
            <person name="Swanson P.K."/>
            <person name="Smith M."/>
            <person name="Roesemann S."/>
            <person name="Alexander J.E."/>
            <person name="Rich S.A."/>
            <person name="Livny J."/>
            <person name="Vlamakis H."/>
            <person name="Clish C."/>
            <person name="Bullock K."/>
            <person name="Deik A."/>
            <person name="Scott J."/>
            <person name="Pierce K.A."/>
            <person name="Xavier R.J."/>
            <person name="Alm E.J."/>
        </authorList>
    </citation>
    <scope>NUCLEOTIDE SEQUENCE [LARGE SCALE GENOMIC DNA]</scope>
    <source>
        <strain evidence="8 9">BIOML-A2</strain>
    </source>
</reference>
<evidence type="ECO:0000256" key="4">
    <source>
        <dbReference type="ARBA" id="ARBA00022825"/>
    </source>
</evidence>
<name>A0A5B3G184_9BACT</name>
<dbReference type="Gene3D" id="3.40.50.200">
    <property type="entry name" value="Peptidase S8/S53 domain"/>
    <property type="match status" value="1"/>
</dbReference>
<dbReference type="PANTHER" id="PTHR43399:SF4">
    <property type="entry name" value="CELL WALL-ASSOCIATED PROTEASE"/>
    <property type="match status" value="1"/>
</dbReference>
<feature type="active site" description="Charge relay system" evidence="5">
    <location>
        <position position="292"/>
    </location>
</feature>
<comment type="caution">
    <text evidence="8">The sequence shown here is derived from an EMBL/GenBank/DDBJ whole genome shotgun (WGS) entry which is preliminary data.</text>
</comment>
<keyword evidence="3 5" id="KW-0378">Hydrolase</keyword>
<dbReference type="InterPro" id="IPR000209">
    <property type="entry name" value="Peptidase_S8/S53_dom"/>
</dbReference>
<feature type="domain" description="Peptidase S8/S53" evidence="7">
    <location>
        <begin position="226"/>
        <end position="523"/>
    </location>
</feature>
<proteinExistence type="inferred from homology"/>
<dbReference type="InterPro" id="IPR036852">
    <property type="entry name" value="Peptidase_S8/S53_dom_sf"/>
</dbReference>
<comment type="similarity">
    <text evidence="1 5">Belongs to the peptidase S8 family.</text>
</comment>
<sequence length="675" mass="71244">MTRTTTLWSLLLLSAALALGSCTKDATEQATGPEPEAKAASKLVFSSENAVRGELLVCFGEEAVAGIESSVMQVTRSGGVATRSGIADFDAVLGSIGVKALQRLFPVDERNEERTRAAGLHRWYVVEFDAAADLDKAALDMARIAEVSKVEFNQQLMHVHEGRVIPLAETGAAPQTRAAVGFNDPHLGKQWHYINTGDKSIYSKIKAGADVNCDEAWKLCTGDPRVIVAVVDNCVQWDHPDLAANMWTNTAELNGSEGRDDDSNGYADDIHGFNFVDNTTLTISTKGDAPDHGTHVAGTVAAVNNNGTGVAGIAGGSGKNDGVKIMSCQIFHDKDGGDVAMAAKAIKYAADNGAAIIQCSYGYPAGSVTSDAAYSSGASAEKQAIDYFIAKQNCAAVSGGLAIFAAGNDMTGMSSYPGAYRDYISVTAMSCDYTPAYYTNYGPGCNIAAPGGDAYQSYLENINTGASEVLSTVNGGKYGYMQGTSMACPHVSGVAALGLSYALQLGKTFTQNEFTTLLLTSVNDINQYCTGTKQYFTDKGSLATLDLSQYKKGMGTGYIDAYQVLMNVRGITCIPIPVGSQYTLNLQPYLGGGNLDLKITEISISAEDMNRLGISANPTIFANQIILKCTKPGSAVVRIKLLAGNGNNSGMNGMPITKEFAFIAREVHSQNGGWL</sequence>
<dbReference type="Proteomes" id="UP000323567">
    <property type="component" value="Unassembled WGS sequence"/>
</dbReference>
<dbReference type="GO" id="GO:0006508">
    <property type="term" value="P:proteolysis"/>
    <property type="evidence" value="ECO:0007669"/>
    <property type="project" value="UniProtKB-KW"/>
</dbReference>
<feature type="chain" id="PRO_5022820058" evidence="6">
    <location>
        <begin position="27"/>
        <end position="675"/>
    </location>
</feature>
<dbReference type="PRINTS" id="PR00723">
    <property type="entry name" value="SUBTILISIN"/>
</dbReference>
<keyword evidence="6" id="KW-0732">Signal</keyword>
<dbReference type="InterPro" id="IPR015500">
    <property type="entry name" value="Peptidase_S8_subtilisin-rel"/>
</dbReference>
<dbReference type="PROSITE" id="PS51257">
    <property type="entry name" value="PROKAR_LIPOPROTEIN"/>
    <property type="match status" value="1"/>
</dbReference>
<dbReference type="SUPFAM" id="SSF52743">
    <property type="entry name" value="Subtilisin-like"/>
    <property type="match status" value="1"/>
</dbReference>
<dbReference type="PROSITE" id="PS51892">
    <property type="entry name" value="SUBTILASE"/>
    <property type="match status" value="1"/>
</dbReference>
<dbReference type="EMBL" id="VVXK01000020">
    <property type="protein sequence ID" value="KAA2367230.1"/>
    <property type="molecule type" value="Genomic_DNA"/>
</dbReference>
<gene>
    <name evidence="8" type="ORF">F2Y13_12130</name>
</gene>
<keyword evidence="2 5" id="KW-0645">Protease</keyword>
<dbReference type="GO" id="GO:0004252">
    <property type="term" value="F:serine-type endopeptidase activity"/>
    <property type="evidence" value="ECO:0007669"/>
    <property type="project" value="UniProtKB-UniRule"/>
</dbReference>
<feature type="active site" description="Charge relay system" evidence="5">
    <location>
        <position position="485"/>
    </location>
</feature>
<evidence type="ECO:0000256" key="1">
    <source>
        <dbReference type="ARBA" id="ARBA00011073"/>
    </source>
</evidence>
<dbReference type="InterPro" id="IPR051048">
    <property type="entry name" value="Peptidase_S8/S53_subtilisin"/>
</dbReference>
<organism evidence="8 9">
    <name type="scientific">Alistipes shahii</name>
    <dbReference type="NCBI Taxonomy" id="328814"/>
    <lineage>
        <taxon>Bacteria</taxon>
        <taxon>Pseudomonadati</taxon>
        <taxon>Bacteroidota</taxon>
        <taxon>Bacteroidia</taxon>
        <taxon>Bacteroidales</taxon>
        <taxon>Rikenellaceae</taxon>
        <taxon>Alistipes</taxon>
    </lineage>
</organism>
<evidence type="ECO:0000256" key="3">
    <source>
        <dbReference type="ARBA" id="ARBA00022801"/>
    </source>
</evidence>
<keyword evidence="4 5" id="KW-0720">Serine protease</keyword>
<dbReference type="AlphaFoldDB" id="A0A5B3G184"/>
<dbReference type="Pfam" id="PF00082">
    <property type="entry name" value="Peptidase_S8"/>
    <property type="match status" value="1"/>
</dbReference>
<evidence type="ECO:0000256" key="6">
    <source>
        <dbReference type="SAM" id="SignalP"/>
    </source>
</evidence>
<dbReference type="PROSITE" id="PS00137">
    <property type="entry name" value="SUBTILASE_HIS"/>
    <property type="match status" value="1"/>
</dbReference>
<dbReference type="RefSeq" id="WP_149887669.1">
    <property type="nucleotide sequence ID" value="NZ_DBEZDD010000077.1"/>
</dbReference>
<evidence type="ECO:0000256" key="2">
    <source>
        <dbReference type="ARBA" id="ARBA00022670"/>
    </source>
</evidence>
<accession>A0A5B3G184</accession>
<evidence type="ECO:0000313" key="9">
    <source>
        <dbReference type="Proteomes" id="UP000323567"/>
    </source>
</evidence>
<feature type="active site" description="Charge relay system" evidence="5">
    <location>
        <position position="232"/>
    </location>
</feature>
<dbReference type="InterPro" id="IPR023828">
    <property type="entry name" value="Peptidase_S8_Ser-AS"/>
</dbReference>
<evidence type="ECO:0000259" key="7">
    <source>
        <dbReference type="Pfam" id="PF00082"/>
    </source>
</evidence>
<evidence type="ECO:0000256" key="5">
    <source>
        <dbReference type="PROSITE-ProRule" id="PRU01240"/>
    </source>
</evidence>
<dbReference type="PROSITE" id="PS00138">
    <property type="entry name" value="SUBTILASE_SER"/>
    <property type="match status" value="1"/>
</dbReference>
<evidence type="ECO:0000313" key="8">
    <source>
        <dbReference type="EMBL" id="KAA2367230.1"/>
    </source>
</evidence>
<feature type="signal peptide" evidence="6">
    <location>
        <begin position="1"/>
        <end position="26"/>
    </location>
</feature>